<dbReference type="InterPro" id="IPR000620">
    <property type="entry name" value="EamA_dom"/>
</dbReference>
<dbReference type="PANTHER" id="PTHR22911">
    <property type="entry name" value="ACYL-MALONYL CONDENSING ENZYME-RELATED"/>
    <property type="match status" value="1"/>
</dbReference>
<evidence type="ECO:0000313" key="9">
    <source>
        <dbReference type="Proteomes" id="UP000183859"/>
    </source>
</evidence>
<feature type="transmembrane region" description="Helical" evidence="6">
    <location>
        <begin position="254"/>
        <end position="271"/>
    </location>
</feature>
<comment type="similarity">
    <text evidence="2">Belongs to the drug/metabolite transporter (DMT) superfamily. 10 TMS drug/metabolite exporter (DME) (TC 2.A.7.3) family.</text>
</comment>
<evidence type="ECO:0000256" key="5">
    <source>
        <dbReference type="ARBA" id="ARBA00023136"/>
    </source>
</evidence>
<evidence type="ECO:0000256" key="4">
    <source>
        <dbReference type="ARBA" id="ARBA00022989"/>
    </source>
</evidence>
<dbReference type="InterPro" id="IPR037185">
    <property type="entry name" value="EmrE-like"/>
</dbReference>
<evidence type="ECO:0000256" key="3">
    <source>
        <dbReference type="ARBA" id="ARBA00022692"/>
    </source>
</evidence>
<dbReference type="EMBL" id="CP016364">
    <property type="protein sequence ID" value="APG48664.1"/>
    <property type="molecule type" value="Genomic_DNA"/>
</dbReference>
<accession>A0A1L3I932</accession>
<feature type="transmembrane region" description="Helical" evidence="6">
    <location>
        <begin position="308"/>
        <end position="326"/>
    </location>
</feature>
<evidence type="ECO:0000256" key="2">
    <source>
        <dbReference type="ARBA" id="ARBA00009853"/>
    </source>
</evidence>
<dbReference type="SUPFAM" id="SSF103481">
    <property type="entry name" value="Multidrug resistance efflux transporter EmrE"/>
    <property type="match status" value="2"/>
</dbReference>
<keyword evidence="9" id="KW-1185">Reference proteome</keyword>
<sequence>MQRGDGWVQRCVTLDKAGWENQPVALSDAWAQGLRMVKSLTSHQPGRAIALKLAAIALFTGLAAIIKATSDVVPAGEAVFFRSFFAIPVILIWLTLRGELLHGLKTNRPGGHFLRGILGTTAMGMTFMGLGMLPLPEVTAIGYATPIFTLILAAVLLGERIRLIRISAVTIGLVGVLVMLWPRLGSGNLGDTATLGAILILIATVARGLVQIHIRRMVMTEHTAAIVFYFSLTASLLSLCTLPFGWVWPDPTTLVLLISAGLVGGVAQILVTSSYRFAPASMLAPYDYSSMLFAILLGYIWFNELPTLVMLIGSGLVIAGNVLVIWRESRLGLERGMARSVTDPKA</sequence>
<evidence type="ECO:0000256" key="6">
    <source>
        <dbReference type="SAM" id="Phobius"/>
    </source>
</evidence>
<dbReference type="Proteomes" id="UP000183859">
    <property type="component" value="Chromosome"/>
</dbReference>
<keyword evidence="5 6" id="KW-0472">Membrane</keyword>
<dbReference type="KEGG" id="php:PhaeoP97_03309"/>
<dbReference type="GO" id="GO:0016020">
    <property type="term" value="C:membrane"/>
    <property type="evidence" value="ECO:0007669"/>
    <property type="project" value="UniProtKB-SubCell"/>
</dbReference>
<feature type="transmembrane region" description="Helical" evidence="6">
    <location>
        <begin position="117"/>
        <end position="135"/>
    </location>
</feature>
<reference evidence="9" key="1">
    <citation type="submission" date="2016-07" db="EMBL/GenBank/DDBJ databases">
        <title>Phaeobacter portensis sp. nov., a tropodithietic acid producing bacterium isolated from a German harbor.</title>
        <authorList>
            <person name="Freese H.M."/>
            <person name="Bunk B."/>
            <person name="Breider S."/>
            <person name="Brinkhoff T."/>
        </authorList>
    </citation>
    <scope>NUCLEOTIDE SEQUENCE [LARGE SCALE GENOMIC DNA]</scope>
    <source>
        <strain evidence="9">P97</strain>
    </source>
</reference>
<evidence type="ECO:0000259" key="7">
    <source>
        <dbReference type="Pfam" id="PF00892"/>
    </source>
</evidence>
<feature type="transmembrane region" description="Helical" evidence="6">
    <location>
        <begin position="48"/>
        <end position="66"/>
    </location>
</feature>
<gene>
    <name evidence="8" type="ORF">PhaeoP97_03309</name>
</gene>
<feature type="transmembrane region" description="Helical" evidence="6">
    <location>
        <begin position="226"/>
        <end position="248"/>
    </location>
</feature>
<feature type="transmembrane region" description="Helical" evidence="6">
    <location>
        <begin position="283"/>
        <end position="302"/>
    </location>
</feature>
<feature type="transmembrane region" description="Helical" evidence="6">
    <location>
        <begin position="193"/>
        <end position="214"/>
    </location>
</feature>
<evidence type="ECO:0000313" key="8">
    <source>
        <dbReference type="EMBL" id="APG48664.1"/>
    </source>
</evidence>
<feature type="domain" description="EamA" evidence="7">
    <location>
        <begin position="49"/>
        <end position="180"/>
    </location>
</feature>
<feature type="transmembrane region" description="Helical" evidence="6">
    <location>
        <begin position="163"/>
        <end position="181"/>
    </location>
</feature>
<proteinExistence type="inferred from homology"/>
<feature type="transmembrane region" description="Helical" evidence="6">
    <location>
        <begin position="141"/>
        <end position="158"/>
    </location>
</feature>
<organism evidence="8 9">
    <name type="scientific">Phaeobacter porticola</name>
    <dbReference type="NCBI Taxonomy" id="1844006"/>
    <lineage>
        <taxon>Bacteria</taxon>
        <taxon>Pseudomonadati</taxon>
        <taxon>Pseudomonadota</taxon>
        <taxon>Alphaproteobacteria</taxon>
        <taxon>Rhodobacterales</taxon>
        <taxon>Roseobacteraceae</taxon>
        <taxon>Phaeobacter</taxon>
    </lineage>
</organism>
<dbReference type="AlphaFoldDB" id="A0A1L3I932"/>
<feature type="domain" description="EamA" evidence="7">
    <location>
        <begin position="195"/>
        <end position="325"/>
    </location>
</feature>
<keyword evidence="4 6" id="KW-1133">Transmembrane helix</keyword>
<feature type="transmembrane region" description="Helical" evidence="6">
    <location>
        <begin position="78"/>
        <end position="96"/>
    </location>
</feature>
<name>A0A1L3I932_9RHOB</name>
<dbReference type="PANTHER" id="PTHR22911:SF6">
    <property type="entry name" value="SOLUTE CARRIER FAMILY 35 MEMBER G1"/>
    <property type="match status" value="1"/>
</dbReference>
<evidence type="ECO:0000256" key="1">
    <source>
        <dbReference type="ARBA" id="ARBA00004141"/>
    </source>
</evidence>
<protein>
    <submittedName>
        <fullName evidence="8">Putative S-adenosylmethionine uptake transporter</fullName>
    </submittedName>
</protein>
<keyword evidence="3 6" id="KW-0812">Transmembrane</keyword>
<comment type="subcellular location">
    <subcellularLocation>
        <location evidence="1">Membrane</location>
        <topology evidence="1">Multi-pass membrane protein</topology>
    </subcellularLocation>
</comment>
<dbReference type="Pfam" id="PF00892">
    <property type="entry name" value="EamA"/>
    <property type="match status" value="2"/>
</dbReference>